<evidence type="ECO:0000313" key="2">
    <source>
        <dbReference type="EMBL" id="KAG2570242.1"/>
    </source>
</evidence>
<sequence>MASGAFGRRPGGGRAHVGSPGGGTRPGGGPARAPHRRAAPDQWRGRDCSSGSGGPSTCWCTRACSSGRRTPSSWRRGAGAATLHRLEREEESKWRRRRRFTGG</sequence>
<protein>
    <submittedName>
        <fullName evidence="2">Uncharacterized protein</fullName>
    </submittedName>
</protein>
<feature type="region of interest" description="Disordered" evidence="1">
    <location>
        <begin position="1"/>
        <end position="57"/>
    </location>
</feature>
<reference evidence="2" key="1">
    <citation type="submission" date="2020-05" db="EMBL/GenBank/DDBJ databases">
        <title>WGS assembly of Panicum virgatum.</title>
        <authorList>
            <person name="Lovell J.T."/>
            <person name="Jenkins J."/>
            <person name="Shu S."/>
            <person name="Juenger T.E."/>
            <person name="Schmutz J."/>
        </authorList>
    </citation>
    <scope>NUCLEOTIDE SEQUENCE</scope>
    <source>
        <strain evidence="2">AP13</strain>
    </source>
</reference>
<comment type="caution">
    <text evidence="2">The sequence shown here is derived from an EMBL/GenBank/DDBJ whole genome shotgun (WGS) entry which is preliminary data.</text>
</comment>
<evidence type="ECO:0000256" key="1">
    <source>
        <dbReference type="SAM" id="MobiDB-lite"/>
    </source>
</evidence>
<evidence type="ECO:0000313" key="3">
    <source>
        <dbReference type="Proteomes" id="UP000823388"/>
    </source>
</evidence>
<accession>A0A8T0QCC8</accession>
<organism evidence="2 3">
    <name type="scientific">Panicum virgatum</name>
    <name type="common">Blackwell switchgrass</name>
    <dbReference type="NCBI Taxonomy" id="38727"/>
    <lineage>
        <taxon>Eukaryota</taxon>
        <taxon>Viridiplantae</taxon>
        <taxon>Streptophyta</taxon>
        <taxon>Embryophyta</taxon>
        <taxon>Tracheophyta</taxon>
        <taxon>Spermatophyta</taxon>
        <taxon>Magnoliopsida</taxon>
        <taxon>Liliopsida</taxon>
        <taxon>Poales</taxon>
        <taxon>Poaceae</taxon>
        <taxon>PACMAD clade</taxon>
        <taxon>Panicoideae</taxon>
        <taxon>Panicodae</taxon>
        <taxon>Paniceae</taxon>
        <taxon>Panicinae</taxon>
        <taxon>Panicum</taxon>
        <taxon>Panicum sect. Hiantes</taxon>
    </lineage>
</organism>
<name>A0A8T0QCC8_PANVG</name>
<dbReference type="EMBL" id="CM029049">
    <property type="protein sequence ID" value="KAG2570242.1"/>
    <property type="molecule type" value="Genomic_DNA"/>
</dbReference>
<gene>
    <name evidence="2" type="ORF">PVAP13_7KG103609</name>
</gene>
<keyword evidence="3" id="KW-1185">Reference proteome</keyword>
<proteinExistence type="predicted"/>
<dbReference type="Proteomes" id="UP000823388">
    <property type="component" value="Chromosome 7K"/>
</dbReference>
<feature type="compositionally biased region" description="Gly residues" evidence="1">
    <location>
        <begin position="9"/>
        <end position="30"/>
    </location>
</feature>
<dbReference type="AlphaFoldDB" id="A0A8T0QCC8"/>